<evidence type="ECO:0000313" key="2">
    <source>
        <dbReference type="EMBL" id="HBP30804.1"/>
    </source>
</evidence>
<sequence length="67" mass="7407">MRHRIDQPFGSFVGQASHGWLESVLVATTMVFFCLVLVYGMFMIIMICQISLVDANVVPLQGCEGQA</sequence>
<dbReference type="EMBL" id="DOEK01000030">
    <property type="protein sequence ID" value="HBP30804.1"/>
    <property type="molecule type" value="Genomic_DNA"/>
</dbReference>
<feature type="transmembrane region" description="Helical" evidence="1">
    <location>
        <begin position="20"/>
        <end position="42"/>
    </location>
</feature>
<dbReference type="Proteomes" id="UP000264036">
    <property type="component" value="Unassembled WGS sequence"/>
</dbReference>
<evidence type="ECO:0000313" key="3">
    <source>
        <dbReference type="Proteomes" id="UP000264036"/>
    </source>
</evidence>
<evidence type="ECO:0000256" key="1">
    <source>
        <dbReference type="SAM" id="Phobius"/>
    </source>
</evidence>
<protein>
    <submittedName>
        <fullName evidence="2">Uncharacterized protein</fullName>
    </submittedName>
</protein>
<comment type="caution">
    <text evidence="2">The sequence shown here is derived from an EMBL/GenBank/DDBJ whole genome shotgun (WGS) entry which is preliminary data.</text>
</comment>
<organism evidence="2 3">
    <name type="scientific">Advenella kashmirensis</name>
    <dbReference type="NCBI Taxonomy" id="310575"/>
    <lineage>
        <taxon>Bacteria</taxon>
        <taxon>Pseudomonadati</taxon>
        <taxon>Pseudomonadota</taxon>
        <taxon>Betaproteobacteria</taxon>
        <taxon>Burkholderiales</taxon>
        <taxon>Alcaligenaceae</taxon>
    </lineage>
</organism>
<keyword evidence="1" id="KW-0812">Transmembrane</keyword>
<proteinExistence type="predicted"/>
<accession>A0A356LIR3</accession>
<dbReference type="AlphaFoldDB" id="A0A356LIR3"/>
<reference evidence="2 3" key="1">
    <citation type="journal article" date="2018" name="Nat. Biotechnol.">
        <title>A standardized bacterial taxonomy based on genome phylogeny substantially revises the tree of life.</title>
        <authorList>
            <person name="Parks D.H."/>
            <person name="Chuvochina M."/>
            <person name="Waite D.W."/>
            <person name="Rinke C."/>
            <person name="Skarshewski A."/>
            <person name="Chaumeil P.A."/>
            <person name="Hugenholtz P."/>
        </authorList>
    </citation>
    <scope>NUCLEOTIDE SEQUENCE [LARGE SCALE GENOMIC DNA]</scope>
    <source>
        <strain evidence="2">UBA10707</strain>
    </source>
</reference>
<name>A0A356LIR3_9BURK</name>
<keyword evidence="1" id="KW-0472">Membrane</keyword>
<gene>
    <name evidence="2" type="ORF">DD666_15460</name>
</gene>
<keyword evidence="1" id="KW-1133">Transmembrane helix</keyword>